<sequence>MKEAEPFKEEYINTMTKVFEDVRLSAPVFNCVFQ</sequence>
<name>A0A2V2ZNI3_9BACI</name>
<protein>
    <submittedName>
        <fullName evidence="1">Uncharacterized protein</fullName>
    </submittedName>
</protein>
<evidence type="ECO:0000313" key="1">
    <source>
        <dbReference type="EMBL" id="PWW25891.1"/>
    </source>
</evidence>
<evidence type="ECO:0000313" key="2">
    <source>
        <dbReference type="Proteomes" id="UP000247150"/>
    </source>
</evidence>
<dbReference type="AlphaFoldDB" id="A0A2V2ZNI3"/>
<comment type="caution">
    <text evidence="1">The sequence shown here is derived from an EMBL/GenBank/DDBJ whole genome shotgun (WGS) entry which is preliminary data.</text>
</comment>
<gene>
    <name evidence="1" type="ORF">DFO73_112184</name>
</gene>
<proteinExistence type="predicted"/>
<reference evidence="1 2" key="1">
    <citation type="submission" date="2018-05" db="EMBL/GenBank/DDBJ databases">
        <title>Freshwater and sediment microbial communities from various areas in North America, analyzing microbe dynamics in response to fracking.</title>
        <authorList>
            <person name="Lamendella R."/>
        </authorList>
    </citation>
    <scope>NUCLEOTIDE SEQUENCE [LARGE SCALE GENOMIC DNA]</scope>
    <source>
        <strain evidence="1 2">15_TX</strain>
    </source>
</reference>
<dbReference type="Proteomes" id="UP000247150">
    <property type="component" value="Unassembled WGS sequence"/>
</dbReference>
<organism evidence="1 2">
    <name type="scientific">Cytobacillus oceanisediminis</name>
    <dbReference type="NCBI Taxonomy" id="665099"/>
    <lineage>
        <taxon>Bacteria</taxon>
        <taxon>Bacillati</taxon>
        <taxon>Bacillota</taxon>
        <taxon>Bacilli</taxon>
        <taxon>Bacillales</taxon>
        <taxon>Bacillaceae</taxon>
        <taxon>Cytobacillus</taxon>
    </lineage>
</organism>
<dbReference type="EMBL" id="QGTW01000012">
    <property type="protein sequence ID" value="PWW25891.1"/>
    <property type="molecule type" value="Genomic_DNA"/>
</dbReference>
<accession>A0A2V2ZNI3</accession>